<proteinExistence type="predicted"/>
<evidence type="ECO:0000313" key="2">
    <source>
        <dbReference type="EMBL" id="KAK5643641.1"/>
    </source>
</evidence>
<feature type="region of interest" description="Disordered" evidence="1">
    <location>
        <begin position="237"/>
        <end position="295"/>
    </location>
</feature>
<feature type="compositionally biased region" description="Polar residues" evidence="1">
    <location>
        <begin position="1"/>
        <end position="12"/>
    </location>
</feature>
<feature type="compositionally biased region" description="Polar residues" evidence="1">
    <location>
        <begin position="114"/>
        <end position="129"/>
    </location>
</feature>
<comment type="caution">
    <text evidence="2">The sequence shown here is derived from an EMBL/GenBank/DDBJ whole genome shotgun (WGS) entry which is preliminary data.</text>
</comment>
<dbReference type="Proteomes" id="UP001329430">
    <property type="component" value="Chromosome 5"/>
</dbReference>
<sequence>MDTSRSTVTKPINSKRKSTANNPKTILFRKYTAKGTTCLESAINDLVARVRLDRLDYSDFLANKMKYAQPVPSRKPQKRKLIHQMNANLKRIRMNHNITENSNKIRMSMNSMKTKPFKSNSVTSHLNTDTNKHHFNGDKRQIAISSPRVRKPNPKFQDFITSSQIRFNSPAADKQVKEKADVSAAKPKSKLLKTAISIPEKDPLELMNSNSTEPTGDDVVRSFLPVIDIPKVLYDSDSSAETDEDPMMNNSKANQSPSHALPQNQEETEKILNTQSVTPSPSKLNKVDPSQLMPPTQLTTNTSIILAPHTVTPVLISPQVPLIIATNFGPGFKSISTPITKDVSGTDIKSVVNNGTQKKQSIQLPKSPLRTYADKKIIKKNIPLEELKQPAKVPLKTYTEKKSVKKNITPEVIKKKDTSRYYLVESEGVSNRTKTSKTNSVDFNKLVRTLKSVKLPAANWKIRIVVSRSQTITEVTFTNKEVNERCVKFSRFFTGYVLTFGKSVVQLIGAPNKITSYEDVTTLLDIVHNLALSDPVLQYVGDKDK</sequence>
<evidence type="ECO:0000256" key="1">
    <source>
        <dbReference type="SAM" id="MobiDB-lite"/>
    </source>
</evidence>
<dbReference type="AlphaFoldDB" id="A0AAN7ZMM7"/>
<name>A0AAN7ZMM7_9COLE</name>
<reference evidence="2 3" key="1">
    <citation type="journal article" date="2024" name="Insects">
        <title>An Improved Chromosome-Level Genome Assembly of the Firefly Pyrocoelia pectoralis.</title>
        <authorList>
            <person name="Fu X."/>
            <person name="Meyer-Rochow V.B."/>
            <person name="Ballantyne L."/>
            <person name="Zhu X."/>
        </authorList>
    </citation>
    <scope>NUCLEOTIDE SEQUENCE [LARGE SCALE GENOMIC DNA]</scope>
    <source>
        <strain evidence="2">XCY_ONT2</strain>
    </source>
</reference>
<accession>A0AAN7ZMM7</accession>
<dbReference type="EMBL" id="JAVRBK010000005">
    <property type="protein sequence ID" value="KAK5643641.1"/>
    <property type="molecule type" value="Genomic_DNA"/>
</dbReference>
<feature type="region of interest" description="Disordered" evidence="1">
    <location>
        <begin position="114"/>
        <end position="135"/>
    </location>
</feature>
<feature type="compositionally biased region" description="Polar residues" evidence="1">
    <location>
        <begin position="248"/>
        <end position="283"/>
    </location>
</feature>
<keyword evidence="3" id="KW-1185">Reference proteome</keyword>
<protein>
    <submittedName>
        <fullName evidence="2">Uncharacterized protein</fullName>
    </submittedName>
</protein>
<evidence type="ECO:0000313" key="3">
    <source>
        <dbReference type="Proteomes" id="UP001329430"/>
    </source>
</evidence>
<feature type="region of interest" description="Disordered" evidence="1">
    <location>
        <begin position="1"/>
        <end position="21"/>
    </location>
</feature>
<gene>
    <name evidence="2" type="ORF">RI129_007486</name>
</gene>
<organism evidence="2 3">
    <name type="scientific">Pyrocoelia pectoralis</name>
    <dbReference type="NCBI Taxonomy" id="417401"/>
    <lineage>
        <taxon>Eukaryota</taxon>
        <taxon>Metazoa</taxon>
        <taxon>Ecdysozoa</taxon>
        <taxon>Arthropoda</taxon>
        <taxon>Hexapoda</taxon>
        <taxon>Insecta</taxon>
        <taxon>Pterygota</taxon>
        <taxon>Neoptera</taxon>
        <taxon>Endopterygota</taxon>
        <taxon>Coleoptera</taxon>
        <taxon>Polyphaga</taxon>
        <taxon>Elateriformia</taxon>
        <taxon>Elateroidea</taxon>
        <taxon>Lampyridae</taxon>
        <taxon>Lampyrinae</taxon>
        <taxon>Pyrocoelia</taxon>
    </lineage>
</organism>